<protein>
    <submittedName>
        <fullName evidence="3">Uncharacterized protein</fullName>
    </submittedName>
</protein>
<accession>A0AAD8IM18</accession>
<dbReference type="GO" id="GO:0006637">
    <property type="term" value="P:acyl-CoA metabolic process"/>
    <property type="evidence" value="ECO:0007669"/>
    <property type="project" value="TreeGrafter"/>
</dbReference>
<reference evidence="3" key="2">
    <citation type="submission" date="2023-05" db="EMBL/GenBank/DDBJ databases">
        <authorList>
            <person name="Schelkunov M.I."/>
        </authorList>
    </citation>
    <scope>NUCLEOTIDE SEQUENCE</scope>
    <source>
        <strain evidence="3">Hsosn_3</strain>
        <tissue evidence="3">Leaf</tissue>
    </source>
</reference>
<dbReference type="Gene3D" id="3.10.129.10">
    <property type="entry name" value="Hotdog Thioesterase"/>
    <property type="match status" value="1"/>
</dbReference>
<comment type="similarity">
    <text evidence="1">Belongs to the acyl coenzyme A hydrolase family.</text>
</comment>
<keyword evidence="4" id="KW-1185">Reference proteome</keyword>
<name>A0AAD8IM18_9APIA</name>
<dbReference type="GO" id="GO:0047617">
    <property type="term" value="F:fatty acyl-CoA hydrolase activity"/>
    <property type="evidence" value="ECO:0007669"/>
    <property type="project" value="TreeGrafter"/>
</dbReference>
<organism evidence="3 4">
    <name type="scientific">Heracleum sosnowskyi</name>
    <dbReference type="NCBI Taxonomy" id="360622"/>
    <lineage>
        <taxon>Eukaryota</taxon>
        <taxon>Viridiplantae</taxon>
        <taxon>Streptophyta</taxon>
        <taxon>Embryophyta</taxon>
        <taxon>Tracheophyta</taxon>
        <taxon>Spermatophyta</taxon>
        <taxon>Magnoliopsida</taxon>
        <taxon>eudicotyledons</taxon>
        <taxon>Gunneridae</taxon>
        <taxon>Pentapetalae</taxon>
        <taxon>asterids</taxon>
        <taxon>campanulids</taxon>
        <taxon>Apiales</taxon>
        <taxon>Apiaceae</taxon>
        <taxon>Apioideae</taxon>
        <taxon>apioid superclade</taxon>
        <taxon>Tordylieae</taxon>
        <taxon>Tordyliinae</taxon>
        <taxon>Heracleum</taxon>
    </lineage>
</organism>
<evidence type="ECO:0000313" key="4">
    <source>
        <dbReference type="Proteomes" id="UP001237642"/>
    </source>
</evidence>
<evidence type="ECO:0000256" key="1">
    <source>
        <dbReference type="ARBA" id="ARBA00010458"/>
    </source>
</evidence>
<dbReference type="PANTHER" id="PTHR12655">
    <property type="entry name" value="ACYL-COA THIOESTERASE"/>
    <property type="match status" value="1"/>
</dbReference>
<dbReference type="EMBL" id="JAUIZM010000004">
    <property type="protein sequence ID" value="KAK1388190.1"/>
    <property type="molecule type" value="Genomic_DNA"/>
</dbReference>
<keyword evidence="2" id="KW-0378">Hydrolase</keyword>
<reference evidence="3" key="1">
    <citation type="submission" date="2023-02" db="EMBL/GenBank/DDBJ databases">
        <title>Genome of toxic invasive species Heracleum sosnowskyi carries increased number of genes despite the absence of recent whole-genome duplications.</title>
        <authorList>
            <person name="Schelkunov M."/>
            <person name="Shtratnikova V."/>
            <person name="Makarenko M."/>
            <person name="Klepikova A."/>
            <person name="Omelchenko D."/>
            <person name="Novikova G."/>
            <person name="Obukhova E."/>
            <person name="Bogdanov V."/>
            <person name="Penin A."/>
            <person name="Logacheva M."/>
        </authorList>
    </citation>
    <scope>NUCLEOTIDE SEQUENCE</scope>
    <source>
        <strain evidence="3">Hsosn_3</strain>
        <tissue evidence="3">Leaf</tissue>
    </source>
</reference>
<evidence type="ECO:0000256" key="2">
    <source>
        <dbReference type="ARBA" id="ARBA00022801"/>
    </source>
</evidence>
<gene>
    <name evidence="3" type="ORF">POM88_016368</name>
</gene>
<evidence type="ECO:0000313" key="3">
    <source>
        <dbReference type="EMBL" id="KAK1388190.1"/>
    </source>
</evidence>
<dbReference type="AlphaFoldDB" id="A0AAD8IM18"/>
<dbReference type="PANTHER" id="PTHR12655:SF3">
    <property type="entry name" value="ACYL-COENZYME A THIOESTERASE 9, MITOCHONDRIAL-LIKE ISOFORM X1"/>
    <property type="match status" value="1"/>
</dbReference>
<dbReference type="Proteomes" id="UP001237642">
    <property type="component" value="Unassembled WGS sequence"/>
</dbReference>
<proteinExistence type="inferred from homology"/>
<sequence>MPTVVFRSCESLFFRSCESSWEDEEDDYLARAFLTYVKNICPFADRSDDSDSVVLTANFTFVARDSVTGKSAQILAKGMKSQNVSNKFYFTFTVSAESLGQQIRNVVPATEEEARRVIERMDAETER</sequence>
<comment type="caution">
    <text evidence="3">The sequence shown here is derived from an EMBL/GenBank/DDBJ whole genome shotgun (WGS) entry which is preliminary data.</text>
</comment>